<name>A0A0R1PAY7_9LACO</name>
<dbReference type="Pfam" id="PF12833">
    <property type="entry name" value="HTH_18"/>
    <property type="match status" value="1"/>
</dbReference>
<dbReference type="PANTHER" id="PTHR43280:SF28">
    <property type="entry name" value="HTH-TYPE TRANSCRIPTIONAL ACTIVATOR RHAS"/>
    <property type="match status" value="1"/>
</dbReference>
<dbReference type="Proteomes" id="UP000051908">
    <property type="component" value="Unassembled WGS sequence"/>
</dbReference>
<dbReference type="Gene3D" id="1.10.10.60">
    <property type="entry name" value="Homeodomain-like"/>
    <property type="match status" value="2"/>
</dbReference>
<protein>
    <recommendedName>
        <fullName evidence="4">HTH araC/xylS-type domain-containing protein</fullName>
    </recommendedName>
</protein>
<accession>A0A0R1PAY7</accession>
<comment type="caution">
    <text evidence="5">The sequence shown here is derived from an EMBL/GenBank/DDBJ whole genome shotgun (WGS) entry which is preliminary data.</text>
</comment>
<evidence type="ECO:0000256" key="2">
    <source>
        <dbReference type="ARBA" id="ARBA00023125"/>
    </source>
</evidence>
<dbReference type="SUPFAM" id="SSF46689">
    <property type="entry name" value="Homeodomain-like"/>
    <property type="match status" value="2"/>
</dbReference>
<dbReference type="GO" id="GO:0003700">
    <property type="term" value="F:DNA-binding transcription factor activity"/>
    <property type="evidence" value="ECO:0007669"/>
    <property type="project" value="InterPro"/>
</dbReference>
<dbReference type="InterPro" id="IPR018062">
    <property type="entry name" value="HTH_AraC-typ_CS"/>
</dbReference>
<keyword evidence="1" id="KW-0805">Transcription regulation</keyword>
<evidence type="ECO:0000313" key="5">
    <source>
        <dbReference type="EMBL" id="KRL29622.1"/>
    </source>
</evidence>
<dbReference type="GeneID" id="96668572"/>
<feature type="domain" description="HTH araC/xylS-type" evidence="4">
    <location>
        <begin position="174"/>
        <end position="272"/>
    </location>
</feature>
<evidence type="ECO:0000313" key="6">
    <source>
        <dbReference type="Proteomes" id="UP000051908"/>
    </source>
</evidence>
<keyword evidence="3" id="KW-0804">Transcription</keyword>
<dbReference type="EMBL" id="AZES01000114">
    <property type="protein sequence ID" value="KRL29622.1"/>
    <property type="molecule type" value="Genomic_DNA"/>
</dbReference>
<dbReference type="RefSeq" id="WP_025085753.1">
    <property type="nucleotide sequence ID" value="NZ_AZES01000114.1"/>
</dbReference>
<evidence type="ECO:0000256" key="1">
    <source>
        <dbReference type="ARBA" id="ARBA00023015"/>
    </source>
</evidence>
<dbReference type="PATRIC" id="fig|1122151.5.peg.695"/>
<dbReference type="PROSITE" id="PS01124">
    <property type="entry name" value="HTH_ARAC_FAMILY_2"/>
    <property type="match status" value="1"/>
</dbReference>
<proteinExistence type="predicted"/>
<dbReference type="InterPro" id="IPR020449">
    <property type="entry name" value="Tscrpt_reg_AraC-type_HTH"/>
</dbReference>
<evidence type="ECO:0000256" key="3">
    <source>
        <dbReference type="ARBA" id="ARBA00023163"/>
    </source>
</evidence>
<dbReference type="OrthoDB" id="9778008at2"/>
<keyword evidence="2" id="KW-0238">DNA-binding</keyword>
<gene>
    <name evidence="5" type="ORF">FD33_GL000670</name>
</gene>
<keyword evidence="6" id="KW-1185">Reference proteome</keyword>
<organism evidence="5 6">
    <name type="scientific">Companilactobacillus paralimentarius DSM 13238 = JCM 10415</name>
    <dbReference type="NCBI Taxonomy" id="1122151"/>
    <lineage>
        <taxon>Bacteria</taxon>
        <taxon>Bacillati</taxon>
        <taxon>Bacillota</taxon>
        <taxon>Bacilli</taxon>
        <taxon>Lactobacillales</taxon>
        <taxon>Lactobacillaceae</taxon>
        <taxon>Companilactobacillus</taxon>
    </lineage>
</organism>
<dbReference type="PANTHER" id="PTHR43280">
    <property type="entry name" value="ARAC-FAMILY TRANSCRIPTIONAL REGULATOR"/>
    <property type="match status" value="1"/>
</dbReference>
<dbReference type="AlphaFoldDB" id="A0A0R1PAY7"/>
<dbReference type="InterPro" id="IPR009057">
    <property type="entry name" value="Homeodomain-like_sf"/>
</dbReference>
<dbReference type="GO" id="GO:0043565">
    <property type="term" value="F:sequence-specific DNA binding"/>
    <property type="evidence" value="ECO:0007669"/>
    <property type="project" value="InterPro"/>
</dbReference>
<dbReference type="PRINTS" id="PR00032">
    <property type="entry name" value="HTHARAC"/>
</dbReference>
<evidence type="ECO:0000259" key="4">
    <source>
        <dbReference type="PROSITE" id="PS01124"/>
    </source>
</evidence>
<reference evidence="5 6" key="1">
    <citation type="journal article" date="2015" name="Genome Announc.">
        <title>Expanding the biotechnology potential of lactobacilli through comparative genomics of 213 strains and associated genera.</title>
        <authorList>
            <person name="Sun Z."/>
            <person name="Harris H.M."/>
            <person name="McCann A."/>
            <person name="Guo C."/>
            <person name="Argimon S."/>
            <person name="Zhang W."/>
            <person name="Yang X."/>
            <person name="Jeffery I.B."/>
            <person name="Cooney J.C."/>
            <person name="Kagawa T.F."/>
            <person name="Liu W."/>
            <person name="Song Y."/>
            <person name="Salvetti E."/>
            <person name="Wrobel A."/>
            <person name="Rasinkangas P."/>
            <person name="Parkhill J."/>
            <person name="Rea M.C."/>
            <person name="O'Sullivan O."/>
            <person name="Ritari J."/>
            <person name="Douillard F.P."/>
            <person name="Paul Ross R."/>
            <person name="Yang R."/>
            <person name="Briner A.E."/>
            <person name="Felis G.E."/>
            <person name="de Vos W.M."/>
            <person name="Barrangou R."/>
            <person name="Klaenhammer T.R."/>
            <person name="Caufield P.W."/>
            <person name="Cui Y."/>
            <person name="Zhang H."/>
            <person name="O'Toole P.W."/>
        </authorList>
    </citation>
    <scope>NUCLEOTIDE SEQUENCE [LARGE SCALE GENOMIC DNA]</scope>
    <source>
        <strain evidence="5 6">DSM 13238</strain>
    </source>
</reference>
<sequence>MSQIDRHKKRIVQIDFYSHQKLRELSLSKKYTLVLITENEALGVLNGYPIQLKAPCVLCLQDNDDLKVDSEINASIFCFAPIFLETVRVSQLKDINVPNTPHIKKGLSLFEEHNRVIPLDTKVYPKFLQWFFTMGMEVSAQSDDLWVCRIKQYLIQIFNLLLQSKESHSQSVIDIALNFIHMNYSQPIRLDDLTDLVHLNRVSLNEQFKQRVNQTAMQYLLSYRLNIAEQMLTHTGMTLNDIALATGFEYDTYFMKQFRQRKGMSPTQYRNISRKVAAQQ</sequence>
<dbReference type="InterPro" id="IPR018060">
    <property type="entry name" value="HTH_AraC"/>
</dbReference>
<dbReference type="PROSITE" id="PS00041">
    <property type="entry name" value="HTH_ARAC_FAMILY_1"/>
    <property type="match status" value="1"/>
</dbReference>
<dbReference type="SMART" id="SM00342">
    <property type="entry name" value="HTH_ARAC"/>
    <property type="match status" value="1"/>
</dbReference>